<evidence type="ECO:0000313" key="1">
    <source>
        <dbReference type="EMBL" id="RPB00535.1"/>
    </source>
</evidence>
<organism evidence="1 2">
    <name type="scientific">Choiromyces venosus 120613-1</name>
    <dbReference type="NCBI Taxonomy" id="1336337"/>
    <lineage>
        <taxon>Eukaryota</taxon>
        <taxon>Fungi</taxon>
        <taxon>Dikarya</taxon>
        <taxon>Ascomycota</taxon>
        <taxon>Pezizomycotina</taxon>
        <taxon>Pezizomycetes</taxon>
        <taxon>Pezizales</taxon>
        <taxon>Tuberaceae</taxon>
        <taxon>Choiromyces</taxon>
    </lineage>
</organism>
<protein>
    <submittedName>
        <fullName evidence="1">Uncharacterized protein</fullName>
    </submittedName>
</protein>
<dbReference type="Proteomes" id="UP000276215">
    <property type="component" value="Unassembled WGS sequence"/>
</dbReference>
<keyword evidence="2" id="KW-1185">Reference proteome</keyword>
<reference evidence="1 2" key="1">
    <citation type="journal article" date="2018" name="Nat. Ecol. Evol.">
        <title>Pezizomycetes genomes reveal the molecular basis of ectomycorrhizal truffle lifestyle.</title>
        <authorList>
            <person name="Murat C."/>
            <person name="Payen T."/>
            <person name="Noel B."/>
            <person name="Kuo A."/>
            <person name="Morin E."/>
            <person name="Chen J."/>
            <person name="Kohler A."/>
            <person name="Krizsan K."/>
            <person name="Balestrini R."/>
            <person name="Da Silva C."/>
            <person name="Montanini B."/>
            <person name="Hainaut M."/>
            <person name="Levati E."/>
            <person name="Barry K.W."/>
            <person name="Belfiori B."/>
            <person name="Cichocki N."/>
            <person name="Clum A."/>
            <person name="Dockter R.B."/>
            <person name="Fauchery L."/>
            <person name="Guy J."/>
            <person name="Iotti M."/>
            <person name="Le Tacon F."/>
            <person name="Lindquist E.A."/>
            <person name="Lipzen A."/>
            <person name="Malagnac F."/>
            <person name="Mello A."/>
            <person name="Molinier V."/>
            <person name="Miyauchi S."/>
            <person name="Poulain J."/>
            <person name="Riccioni C."/>
            <person name="Rubini A."/>
            <person name="Sitrit Y."/>
            <person name="Splivallo R."/>
            <person name="Traeger S."/>
            <person name="Wang M."/>
            <person name="Zifcakova L."/>
            <person name="Wipf D."/>
            <person name="Zambonelli A."/>
            <person name="Paolocci F."/>
            <person name="Nowrousian M."/>
            <person name="Ottonello S."/>
            <person name="Baldrian P."/>
            <person name="Spatafora J.W."/>
            <person name="Henrissat B."/>
            <person name="Nagy L.G."/>
            <person name="Aury J.M."/>
            <person name="Wincker P."/>
            <person name="Grigoriev I.V."/>
            <person name="Bonfante P."/>
            <person name="Martin F.M."/>
        </authorList>
    </citation>
    <scope>NUCLEOTIDE SEQUENCE [LARGE SCALE GENOMIC DNA]</scope>
    <source>
        <strain evidence="1 2">120613-1</strain>
    </source>
</reference>
<name>A0A3N4K3N8_9PEZI</name>
<sequence>MMVNFVGIPGISNSDKLHLFAKYKHNPGSINRILRPSPSQTLSHLTNILVTNWRVIPPPKHLVLKSSSQAHEKAITRSRIVVLFPTGSCVSLTTFSGGDASEKVGQFRPKPYTCDRPVGGRHLQYASPEKLRVGKRGSGVGAGTLRERKMLLRNGQMNLCGPKLSYGPTAEYR</sequence>
<dbReference type="EMBL" id="ML120379">
    <property type="protein sequence ID" value="RPB00535.1"/>
    <property type="molecule type" value="Genomic_DNA"/>
</dbReference>
<dbReference type="AlphaFoldDB" id="A0A3N4K3N8"/>
<evidence type="ECO:0000313" key="2">
    <source>
        <dbReference type="Proteomes" id="UP000276215"/>
    </source>
</evidence>
<gene>
    <name evidence="1" type="ORF">L873DRAFT_775156</name>
</gene>
<accession>A0A3N4K3N8</accession>
<proteinExistence type="predicted"/>